<proteinExistence type="predicted"/>
<protein>
    <recommendedName>
        <fullName evidence="1">Putative plant transposon protein domain-containing protein</fullName>
    </recommendedName>
</protein>
<dbReference type="Pfam" id="PF20167">
    <property type="entry name" value="Transposase_32"/>
    <property type="match status" value="1"/>
</dbReference>
<keyword evidence="3" id="KW-1185">Reference proteome</keyword>
<name>A0ABR2M4G0_9ASPA</name>
<sequence>MKALKSTSLSREAKVWLLFINAGFMPTRHLNNVTLDRAVLNYNIVKGNRVNVGKIISSHLKMKI</sequence>
<gene>
    <name evidence="2" type="ORF">KSP40_PGU013666</name>
</gene>
<organism evidence="2 3">
    <name type="scientific">Platanthera guangdongensis</name>
    <dbReference type="NCBI Taxonomy" id="2320717"/>
    <lineage>
        <taxon>Eukaryota</taxon>
        <taxon>Viridiplantae</taxon>
        <taxon>Streptophyta</taxon>
        <taxon>Embryophyta</taxon>
        <taxon>Tracheophyta</taxon>
        <taxon>Spermatophyta</taxon>
        <taxon>Magnoliopsida</taxon>
        <taxon>Liliopsida</taxon>
        <taxon>Asparagales</taxon>
        <taxon>Orchidaceae</taxon>
        <taxon>Orchidoideae</taxon>
        <taxon>Orchideae</taxon>
        <taxon>Orchidinae</taxon>
        <taxon>Platanthera</taxon>
    </lineage>
</organism>
<reference evidence="2 3" key="1">
    <citation type="journal article" date="2022" name="Nat. Plants">
        <title>Genomes of leafy and leafless Platanthera orchids illuminate the evolution of mycoheterotrophy.</title>
        <authorList>
            <person name="Li M.H."/>
            <person name="Liu K.W."/>
            <person name="Li Z."/>
            <person name="Lu H.C."/>
            <person name="Ye Q.L."/>
            <person name="Zhang D."/>
            <person name="Wang J.Y."/>
            <person name="Li Y.F."/>
            <person name="Zhong Z.M."/>
            <person name="Liu X."/>
            <person name="Yu X."/>
            <person name="Liu D.K."/>
            <person name="Tu X.D."/>
            <person name="Liu B."/>
            <person name="Hao Y."/>
            <person name="Liao X.Y."/>
            <person name="Jiang Y.T."/>
            <person name="Sun W.H."/>
            <person name="Chen J."/>
            <person name="Chen Y.Q."/>
            <person name="Ai Y."/>
            <person name="Zhai J.W."/>
            <person name="Wu S.S."/>
            <person name="Zhou Z."/>
            <person name="Hsiao Y.Y."/>
            <person name="Wu W.L."/>
            <person name="Chen Y.Y."/>
            <person name="Lin Y.F."/>
            <person name="Hsu J.L."/>
            <person name="Li C.Y."/>
            <person name="Wang Z.W."/>
            <person name="Zhao X."/>
            <person name="Zhong W.Y."/>
            <person name="Ma X.K."/>
            <person name="Ma L."/>
            <person name="Huang J."/>
            <person name="Chen G.Z."/>
            <person name="Huang M.Z."/>
            <person name="Huang L."/>
            <person name="Peng D.H."/>
            <person name="Luo Y.B."/>
            <person name="Zou S.Q."/>
            <person name="Chen S.P."/>
            <person name="Lan S."/>
            <person name="Tsai W.C."/>
            <person name="Van de Peer Y."/>
            <person name="Liu Z.J."/>
        </authorList>
    </citation>
    <scope>NUCLEOTIDE SEQUENCE [LARGE SCALE GENOMIC DNA]</scope>
    <source>
        <strain evidence="2">Lor288</strain>
    </source>
</reference>
<dbReference type="InterPro" id="IPR046796">
    <property type="entry name" value="Transposase_32_dom"/>
</dbReference>
<dbReference type="Proteomes" id="UP001412067">
    <property type="component" value="Unassembled WGS sequence"/>
</dbReference>
<feature type="domain" description="Putative plant transposon protein" evidence="1">
    <location>
        <begin position="4"/>
        <end position="62"/>
    </location>
</feature>
<evidence type="ECO:0000259" key="1">
    <source>
        <dbReference type="Pfam" id="PF20167"/>
    </source>
</evidence>
<evidence type="ECO:0000313" key="2">
    <source>
        <dbReference type="EMBL" id="KAK8958536.1"/>
    </source>
</evidence>
<accession>A0ABR2M4G0</accession>
<dbReference type="EMBL" id="JBBWWR010000012">
    <property type="protein sequence ID" value="KAK8958536.1"/>
    <property type="molecule type" value="Genomic_DNA"/>
</dbReference>
<evidence type="ECO:0000313" key="3">
    <source>
        <dbReference type="Proteomes" id="UP001412067"/>
    </source>
</evidence>
<comment type="caution">
    <text evidence="2">The sequence shown here is derived from an EMBL/GenBank/DDBJ whole genome shotgun (WGS) entry which is preliminary data.</text>
</comment>